<organism evidence="1 2">
    <name type="scientific">Platanthera guangdongensis</name>
    <dbReference type="NCBI Taxonomy" id="2320717"/>
    <lineage>
        <taxon>Eukaryota</taxon>
        <taxon>Viridiplantae</taxon>
        <taxon>Streptophyta</taxon>
        <taxon>Embryophyta</taxon>
        <taxon>Tracheophyta</taxon>
        <taxon>Spermatophyta</taxon>
        <taxon>Magnoliopsida</taxon>
        <taxon>Liliopsida</taxon>
        <taxon>Asparagales</taxon>
        <taxon>Orchidaceae</taxon>
        <taxon>Orchidoideae</taxon>
        <taxon>Orchideae</taxon>
        <taxon>Orchidinae</taxon>
        <taxon>Platanthera</taxon>
    </lineage>
</organism>
<accession>A0ABR2MZQ2</accession>
<reference evidence="1 2" key="1">
    <citation type="journal article" date="2022" name="Nat. Plants">
        <title>Genomes of leafy and leafless Platanthera orchids illuminate the evolution of mycoheterotrophy.</title>
        <authorList>
            <person name="Li M.H."/>
            <person name="Liu K.W."/>
            <person name="Li Z."/>
            <person name="Lu H.C."/>
            <person name="Ye Q.L."/>
            <person name="Zhang D."/>
            <person name="Wang J.Y."/>
            <person name="Li Y.F."/>
            <person name="Zhong Z.M."/>
            <person name="Liu X."/>
            <person name="Yu X."/>
            <person name="Liu D.K."/>
            <person name="Tu X.D."/>
            <person name="Liu B."/>
            <person name="Hao Y."/>
            <person name="Liao X.Y."/>
            <person name="Jiang Y.T."/>
            <person name="Sun W.H."/>
            <person name="Chen J."/>
            <person name="Chen Y.Q."/>
            <person name="Ai Y."/>
            <person name="Zhai J.W."/>
            <person name="Wu S.S."/>
            <person name="Zhou Z."/>
            <person name="Hsiao Y.Y."/>
            <person name="Wu W.L."/>
            <person name="Chen Y.Y."/>
            <person name="Lin Y.F."/>
            <person name="Hsu J.L."/>
            <person name="Li C.Y."/>
            <person name="Wang Z.W."/>
            <person name="Zhao X."/>
            <person name="Zhong W.Y."/>
            <person name="Ma X.K."/>
            <person name="Ma L."/>
            <person name="Huang J."/>
            <person name="Chen G.Z."/>
            <person name="Huang M.Z."/>
            <person name="Huang L."/>
            <person name="Peng D.H."/>
            <person name="Luo Y.B."/>
            <person name="Zou S.Q."/>
            <person name="Chen S.P."/>
            <person name="Lan S."/>
            <person name="Tsai W.C."/>
            <person name="Van de Peer Y."/>
            <person name="Liu Z.J."/>
        </authorList>
    </citation>
    <scope>NUCLEOTIDE SEQUENCE [LARGE SCALE GENOMIC DNA]</scope>
    <source>
        <strain evidence="1">Lor288</strain>
    </source>
</reference>
<proteinExistence type="predicted"/>
<evidence type="ECO:0000313" key="1">
    <source>
        <dbReference type="EMBL" id="KAK8969174.1"/>
    </source>
</evidence>
<dbReference type="EMBL" id="JBBWWR010000003">
    <property type="protein sequence ID" value="KAK8969174.1"/>
    <property type="molecule type" value="Genomic_DNA"/>
</dbReference>
<keyword evidence="2" id="KW-1185">Reference proteome</keyword>
<comment type="caution">
    <text evidence="1">The sequence shown here is derived from an EMBL/GenBank/DDBJ whole genome shotgun (WGS) entry which is preliminary data.</text>
</comment>
<evidence type="ECO:0000313" key="2">
    <source>
        <dbReference type="Proteomes" id="UP001412067"/>
    </source>
</evidence>
<gene>
    <name evidence="1" type="primary">ROT3</name>
    <name evidence="1" type="ORF">KSP40_PGU016388</name>
</gene>
<dbReference type="Gene3D" id="1.10.630.10">
    <property type="entry name" value="Cytochrome P450"/>
    <property type="match status" value="1"/>
</dbReference>
<dbReference type="InterPro" id="IPR036396">
    <property type="entry name" value="Cyt_P450_sf"/>
</dbReference>
<name>A0ABR2MZQ2_9ASPA</name>
<protein>
    <submittedName>
        <fullName evidence="1">3-epi-6-deoxocathasterone 23-monooxygenase</fullName>
    </submittedName>
</protein>
<dbReference type="SUPFAM" id="SSF48264">
    <property type="entry name" value="Cytochrome P450"/>
    <property type="match status" value="1"/>
</dbReference>
<sequence>MVDELLEAEEGFIEEEMVDFLLAMLVSGPETTPTMMTLIVKFLPDNPSALALVKASHWCRTMSIIRLLT</sequence>
<dbReference type="Proteomes" id="UP001412067">
    <property type="component" value="Unassembled WGS sequence"/>
</dbReference>